<evidence type="ECO:0000256" key="1">
    <source>
        <dbReference type="ARBA" id="ARBA00002591"/>
    </source>
</evidence>
<protein>
    <submittedName>
        <fullName evidence="10">Flagellar L-ring protein FlgH</fullName>
    </submittedName>
</protein>
<dbReference type="PANTHER" id="PTHR34933">
    <property type="entry name" value="FLAGELLAR L-RING PROTEIN"/>
    <property type="match status" value="1"/>
</dbReference>
<name>A0A367ZIP5_9BACT</name>
<dbReference type="GO" id="GO:0071973">
    <property type="term" value="P:bacterial-type flagellum-dependent cell motility"/>
    <property type="evidence" value="ECO:0007669"/>
    <property type="project" value="InterPro"/>
</dbReference>
<sequence>MVSVVVGAVIALLLVATPSVAAAGSLWLGGRDLYSTQGGREFKPGDIITVKIAEQATAKQQATTDTADDSQVEIKSSPKIPFFKKVVDRFVGKNEVKNKWQGSGTTTRSGSLSGTVSATVLEVLPNGNLLIEGSRAMRVNRETQHFKVRGIVRPQDVDANNTVDSKLLAEAEIKYDGKGAVGSTQKPGLMTQITNWLF</sequence>
<comment type="caution">
    <text evidence="10">The sequence shown here is derived from an EMBL/GenBank/DDBJ whole genome shotgun (WGS) entry which is preliminary data.</text>
</comment>
<evidence type="ECO:0000256" key="3">
    <source>
        <dbReference type="ARBA" id="ARBA00004442"/>
    </source>
</evidence>
<proteinExistence type="inferred from homology"/>
<comment type="similarity">
    <text evidence="4">Belongs to the FlgH family.</text>
</comment>
<keyword evidence="10" id="KW-0969">Cilium</keyword>
<dbReference type="EMBL" id="QOQW01000034">
    <property type="protein sequence ID" value="RCK77251.1"/>
    <property type="molecule type" value="Genomic_DNA"/>
</dbReference>
<keyword evidence="10" id="KW-0966">Cell projection</keyword>
<dbReference type="GO" id="GO:0003774">
    <property type="term" value="F:cytoskeletal motor activity"/>
    <property type="evidence" value="ECO:0007669"/>
    <property type="project" value="InterPro"/>
</dbReference>
<evidence type="ECO:0000313" key="11">
    <source>
        <dbReference type="Proteomes" id="UP000252355"/>
    </source>
</evidence>
<accession>A0A367ZIP5</accession>
<evidence type="ECO:0000256" key="7">
    <source>
        <dbReference type="ARBA" id="ARBA00023143"/>
    </source>
</evidence>
<gene>
    <name evidence="10" type="ORF">OZSIB_3062</name>
</gene>
<comment type="function">
    <text evidence="1">Assembles around the rod to form the L-ring and probably protects the motor/basal body from shearing forces during rotation.</text>
</comment>
<keyword evidence="6" id="KW-0472">Membrane</keyword>
<keyword evidence="10" id="KW-0282">Flagellum</keyword>
<evidence type="ECO:0000256" key="4">
    <source>
        <dbReference type="ARBA" id="ARBA00006929"/>
    </source>
</evidence>
<keyword evidence="5 9" id="KW-0732">Signal</keyword>
<keyword evidence="8" id="KW-0998">Cell outer membrane</keyword>
<dbReference type="GO" id="GO:0009427">
    <property type="term" value="C:bacterial-type flagellum basal body, distal rod, L ring"/>
    <property type="evidence" value="ECO:0007669"/>
    <property type="project" value="InterPro"/>
</dbReference>
<dbReference type="Proteomes" id="UP000252355">
    <property type="component" value="Unassembled WGS sequence"/>
</dbReference>
<reference evidence="10 11" key="1">
    <citation type="submission" date="2018-05" db="EMBL/GenBank/DDBJ databases">
        <title>A metagenomic window into the 2 km-deep terrestrial subsurface aquifer revealed taxonomically and functionally diverse microbial community comprising novel uncultured bacterial lineages.</title>
        <authorList>
            <person name="Kadnikov V.V."/>
            <person name="Mardanov A.V."/>
            <person name="Beletsky A.V."/>
            <person name="Banks D."/>
            <person name="Pimenov N.V."/>
            <person name="Frank Y.A."/>
            <person name="Karnachuk O.V."/>
            <person name="Ravin N.V."/>
        </authorList>
    </citation>
    <scope>NUCLEOTIDE SEQUENCE [LARGE SCALE GENOMIC DNA]</scope>
    <source>
        <strain evidence="10">BY5</strain>
    </source>
</reference>
<dbReference type="InterPro" id="IPR000527">
    <property type="entry name" value="Flag_Lring"/>
</dbReference>
<dbReference type="AlphaFoldDB" id="A0A367ZIP5"/>
<evidence type="ECO:0000256" key="2">
    <source>
        <dbReference type="ARBA" id="ARBA00004117"/>
    </source>
</evidence>
<dbReference type="Pfam" id="PF02107">
    <property type="entry name" value="FlgH"/>
    <property type="match status" value="1"/>
</dbReference>
<evidence type="ECO:0000256" key="6">
    <source>
        <dbReference type="ARBA" id="ARBA00023136"/>
    </source>
</evidence>
<dbReference type="GO" id="GO:0009279">
    <property type="term" value="C:cell outer membrane"/>
    <property type="evidence" value="ECO:0007669"/>
    <property type="project" value="UniProtKB-SubCell"/>
</dbReference>
<dbReference type="PANTHER" id="PTHR34933:SF1">
    <property type="entry name" value="FLAGELLAR L-RING PROTEIN"/>
    <property type="match status" value="1"/>
</dbReference>
<comment type="subcellular location">
    <subcellularLocation>
        <location evidence="2">Bacterial flagellum basal body</location>
    </subcellularLocation>
    <subcellularLocation>
        <location evidence="3">Cell outer membrane</location>
    </subcellularLocation>
</comment>
<evidence type="ECO:0000256" key="5">
    <source>
        <dbReference type="ARBA" id="ARBA00022729"/>
    </source>
</evidence>
<evidence type="ECO:0000256" key="9">
    <source>
        <dbReference type="SAM" id="SignalP"/>
    </source>
</evidence>
<feature type="signal peptide" evidence="9">
    <location>
        <begin position="1"/>
        <end position="21"/>
    </location>
</feature>
<organism evidence="10 11">
    <name type="scientific">Candidatus Ozemobacter sibiricus</name>
    <dbReference type="NCBI Taxonomy" id="2268124"/>
    <lineage>
        <taxon>Bacteria</taxon>
        <taxon>Candidatus Ozemobacteria</taxon>
        <taxon>Candidatus Ozemobacterales</taxon>
        <taxon>Candidatus Ozemobacteraceae</taxon>
        <taxon>Candidatus Ozemobacter</taxon>
    </lineage>
</organism>
<dbReference type="PRINTS" id="PR01008">
    <property type="entry name" value="FLGLRINGFLGH"/>
</dbReference>
<evidence type="ECO:0000256" key="8">
    <source>
        <dbReference type="ARBA" id="ARBA00023237"/>
    </source>
</evidence>
<feature type="chain" id="PRO_5017082794" evidence="9">
    <location>
        <begin position="22"/>
        <end position="198"/>
    </location>
</feature>
<evidence type="ECO:0000313" key="10">
    <source>
        <dbReference type="EMBL" id="RCK77251.1"/>
    </source>
</evidence>
<keyword evidence="7" id="KW-0975">Bacterial flagellum</keyword>